<organism evidence="2 3">
    <name type="scientific">Citrullus colocynthis</name>
    <name type="common">colocynth</name>
    <dbReference type="NCBI Taxonomy" id="252529"/>
    <lineage>
        <taxon>Eukaryota</taxon>
        <taxon>Viridiplantae</taxon>
        <taxon>Streptophyta</taxon>
        <taxon>Embryophyta</taxon>
        <taxon>Tracheophyta</taxon>
        <taxon>Spermatophyta</taxon>
        <taxon>Magnoliopsida</taxon>
        <taxon>eudicotyledons</taxon>
        <taxon>Gunneridae</taxon>
        <taxon>Pentapetalae</taxon>
        <taxon>rosids</taxon>
        <taxon>fabids</taxon>
        <taxon>Cucurbitales</taxon>
        <taxon>Cucurbitaceae</taxon>
        <taxon>Benincaseae</taxon>
        <taxon>Citrullus</taxon>
    </lineage>
</organism>
<keyword evidence="1" id="KW-1133">Transmembrane helix</keyword>
<keyword evidence="1" id="KW-0812">Transmembrane</keyword>
<evidence type="ECO:0000313" key="3">
    <source>
        <dbReference type="Proteomes" id="UP001642487"/>
    </source>
</evidence>
<name>A0ABP0XWJ8_9ROSI</name>
<reference evidence="2 3" key="1">
    <citation type="submission" date="2024-03" db="EMBL/GenBank/DDBJ databases">
        <authorList>
            <person name="Gkanogiannis A."/>
            <person name="Becerra Lopez-Lavalle L."/>
        </authorList>
    </citation>
    <scope>NUCLEOTIDE SEQUENCE [LARGE SCALE GENOMIC DNA]</scope>
</reference>
<proteinExistence type="predicted"/>
<protein>
    <recommendedName>
        <fullName evidence="4">Transmembrane protein</fullName>
    </recommendedName>
</protein>
<evidence type="ECO:0000256" key="1">
    <source>
        <dbReference type="SAM" id="Phobius"/>
    </source>
</evidence>
<evidence type="ECO:0000313" key="2">
    <source>
        <dbReference type="EMBL" id="CAK9312538.1"/>
    </source>
</evidence>
<feature type="transmembrane region" description="Helical" evidence="1">
    <location>
        <begin position="51"/>
        <end position="70"/>
    </location>
</feature>
<evidence type="ECO:0008006" key="4">
    <source>
        <dbReference type="Google" id="ProtNLM"/>
    </source>
</evidence>
<gene>
    <name evidence="2" type="ORF">CITCOLO1_LOCUS4232</name>
</gene>
<accession>A0ABP0XWJ8</accession>
<keyword evidence="3" id="KW-1185">Reference proteome</keyword>
<dbReference type="Proteomes" id="UP001642487">
    <property type="component" value="Chromosome 11"/>
</dbReference>
<keyword evidence="1" id="KW-0472">Membrane</keyword>
<sequence length="129" mass="14166">MNNWPCVCTKSNVPNSVEKDGKRKKLKAESEELGNFPILLLDSFVDSKARMKRGCFGVFAVMILLAMVFVRVDGRPLRSRSETPLTTGIGRVEKVTAGNSTAFVTFGGHRKGRWAFKHASGPSMRGPGH</sequence>
<dbReference type="EMBL" id="OZ021745">
    <property type="protein sequence ID" value="CAK9312538.1"/>
    <property type="molecule type" value="Genomic_DNA"/>
</dbReference>